<gene>
    <name evidence="1" type="ORF">CNF02_12980</name>
</gene>
<accession>A0A2A5W769</accession>
<proteinExistence type="predicted"/>
<protein>
    <submittedName>
        <fullName evidence="1">Uncharacterized protein</fullName>
    </submittedName>
</protein>
<dbReference type="Proteomes" id="UP000219329">
    <property type="component" value="Unassembled WGS sequence"/>
</dbReference>
<comment type="caution">
    <text evidence="1">The sequence shown here is derived from an EMBL/GenBank/DDBJ whole genome shotgun (WGS) entry which is preliminary data.</text>
</comment>
<evidence type="ECO:0000313" key="1">
    <source>
        <dbReference type="EMBL" id="PDH32137.1"/>
    </source>
</evidence>
<dbReference type="AlphaFoldDB" id="A0A2A5W769"/>
<sequence length="74" mass="8408">MYAGPVTVHQEPLRTNSVQETYCASRITELEELINKLEIGPPLAFDSAITSARGEYSPVLYNQPIRFHKNLKFL</sequence>
<evidence type="ECO:0000313" key="2">
    <source>
        <dbReference type="Proteomes" id="UP000219329"/>
    </source>
</evidence>
<organism evidence="1 2">
    <name type="scientific">OM182 bacterium MED-G28</name>
    <dbReference type="NCBI Taxonomy" id="1986256"/>
    <lineage>
        <taxon>Bacteria</taxon>
        <taxon>Pseudomonadati</taxon>
        <taxon>Pseudomonadota</taxon>
        <taxon>Gammaproteobacteria</taxon>
        <taxon>OMG group</taxon>
        <taxon>OM182 clade</taxon>
    </lineage>
</organism>
<dbReference type="EMBL" id="NTJZ01000022">
    <property type="protein sequence ID" value="PDH32137.1"/>
    <property type="molecule type" value="Genomic_DNA"/>
</dbReference>
<reference evidence="1 2" key="1">
    <citation type="submission" date="2017-08" db="EMBL/GenBank/DDBJ databases">
        <title>Fine stratification of microbial communities through a metagenomic profile of the photic zone.</title>
        <authorList>
            <person name="Haro-Moreno J.M."/>
            <person name="Lopez-Perez M."/>
            <person name="De La Torre J."/>
            <person name="Picazo A."/>
            <person name="Camacho A."/>
            <person name="Rodriguez-Valera F."/>
        </authorList>
    </citation>
    <scope>NUCLEOTIDE SEQUENCE [LARGE SCALE GENOMIC DNA]</scope>
    <source>
        <strain evidence="1">MED-G28</strain>
    </source>
</reference>
<name>A0A2A5W769_9GAMM</name>